<feature type="signal peptide" evidence="1">
    <location>
        <begin position="1"/>
        <end position="17"/>
    </location>
</feature>
<dbReference type="Proteomes" id="UP000252519">
    <property type="component" value="Unassembled WGS sequence"/>
</dbReference>
<evidence type="ECO:0000313" key="2">
    <source>
        <dbReference type="EMBL" id="RCN42286.1"/>
    </source>
</evidence>
<organism evidence="2 3">
    <name type="scientific">Ancylostoma caninum</name>
    <name type="common">Dog hookworm</name>
    <dbReference type="NCBI Taxonomy" id="29170"/>
    <lineage>
        <taxon>Eukaryota</taxon>
        <taxon>Metazoa</taxon>
        <taxon>Ecdysozoa</taxon>
        <taxon>Nematoda</taxon>
        <taxon>Chromadorea</taxon>
        <taxon>Rhabditida</taxon>
        <taxon>Rhabditina</taxon>
        <taxon>Rhabditomorpha</taxon>
        <taxon>Strongyloidea</taxon>
        <taxon>Ancylostomatidae</taxon>
        <taxon>Ancylostomatinae</taxon>
        <taxon>Ancylostoma</taxon>
    </lineage>
</organism>
<sequence length="71" mass="8037">MLASSLLLLLLPVMCYGAPLDTLHQGLDLASRVLDLVKTKFYFMRTAVDKQKQGIENLRNSRINDYEIAPL</sequence>
<keyword evidence="3" id="KW-1185">Reference proteome</keyword>
<dbReference type="OrthoDB" id="5842130at2759"/>
<accession>A0A368GD01</accession>
<dbReference type="EMBL" id="JOJR01000201">
    <property type="protein sequence ID" value="RCN42286.1"/>
    <property type="molecule type" value="Genomic_DNA"/>
</dbReference>
<comment type="caution">
    <text evidence="2">The sequence shown here is derived from an EMBL/GenBank/DDBJ whole genome shotgun (WGS) entry which is preliminary data.</text>
</comment>
<protein>
    <submittedName>
        <fullName evidence="2">Uncharacterized protein</fullName>
    </submittedName>
</protein>
<evidence type="ECO:0000313" key="3">
    <source>
        <dbReference type="Proteomes" id="UP000252519"/>
    </source>
</evidence>
<reference evidence="2 3" key="1">
    <citation type="submission" date="2014-10" db="EMBL/GenBank/DDBJ databases">
        <title>Draft genome of the hookworm Ancylostoma caninum.</title>
        <authorList>
            <person name="Mitreva M."/>
        </authorList>
    </citation>
    <scope>NUCLEOTIDE SEQUENCE [LARGE SCALE GENOMIC DNA]</scope>
    <source>
        <strain evidence="2 3">Baltimore</strain>
    </source>
</reference>
<keyword evidence="1" id="KW-0732">Signal</keyword>
<feature type="non-terminal residue" evidence="2">
    <location>
        <position position="71"/>
    </location>
</feature>
<dbReference type="AlphaFoldDB" id="A0A368GD01"/>
<evidence type="ECO:0000256" key="1">
    <source>
        <dbReference type="SAM" id="SignalP"/>
    </source>
</evidence>
<feature type="chain" id="PRO_5016570929" evidence="1">
    <location>
        <begin position="18"/>
        <end position="71"/>
    </location>
</feature>
<gene>
    <name evidence="2" type="ORF">ANCCAN_11733</name>
</gene>
<name>A0A368GD01_ANCCA</name>
<proteinExistence type="predicted"/>